<proteinExistence type="predicted"/>
<keyword evidence="4" id="KW-1185">Reference proteome</keyword>
<reference evidence="3 4" key="1">
    <citation type="submission" date="2024-01" db="EMBL/GenBank/DDBJ databases">
        <title>The genomes of 5 underutilized Papilionoideae crops provide insights into root nodulation and disease resistanc.</title>
        <authorList>
            <person name="Yuan L."/>
        </authorList>
    </citation>
    <scope>NUCLEOTIDE SEQUENCE [LARGE SCALE GENOMIC DNA]</scope>
    <source>
        <strain evidence="3">ZHUSHIDOU_FW_LH</strain>
        <tissue evidence="3">Leaf</tissue>
    </source>
</reference>
<dbReference type="PANTHER" id="PTHR33474">
    <property type="entry name" value="TRANSMEMBRANE PROTEIN"/>
    <property type="match status" value="1"/>
</dbReference>
<dbReference type="PANTHER" id="PTHR33474:SF28">
    <property type="entry name" value="OS01G0815400 PROTEIN"/>
    <property type="match status" value="1"/>
</dbReference>
<dbReference type="AlphaFoldDB" id="A0AAN9I6P6"/>
<comment type="caution">
    <text evidence="3">The sequence shown here is derived from an EMBL/GenBank/DDBJ whole genome shotgun (WGS) entry which is preliminary data.</text>
</comment>
<feature type="compositionally biased region" description="Basic and acidic residues" evidence="1">
    <location>
        <begin position="84"/>
        <end position="94"/>
    </location>
</feature>
<evidence type="ECO:0000313" key="4">
    <source>
        <dbReference type="Proteomes" id="UP001372338"/>
    </source>
</evidence>
<feature type="chain" id="PRO_5043006745" evidence="2">
    <location>
        <begin position="25"/>
        <end position="94"/>
    </location>
</feature>
<sequence length="94" mass="10592">MTHNSPLQWLIVLIIFSFVLSSAAVPTTRSLLSNTEKSSFQATLVEGALEFRNERKMLVVEEELMVKERMVLESSDYPGTGANNRHDPKTPERA</sequence>
<evidence type="ECO:0000256" key="1">
    <source>
        <dbReference type="SAM" id="MobiDB-lite"/>
    </source>
</evidence>
<accession>A0AAN9I6P6</accession>
<evidence type="ECO:0000313" key="3">
    <source>
        <dbReference type="EMBL" id="KAK7266979.1"/>
    </source>
</evidence>
<keyword evidence="2" id="KW-0732">Signal</keyword>
<dbReference type="EMBL" id="JAYWIO010000004">
    <property type="protein sequence ID" value="KAK7266979.1"/>
    <property type="molecule type" value="Genomic_DNA"/>
</dbReference>
<feature type="signal peptide" evidence="2">
    <location>
        <begin position="1"/>
        <end position="24"/>
    </location>
</feature>
<dbReference type="Proteomes" id="UP001372338">
    <property type="component" value="Unassembled WGS sequence"/>
</dbReference>
<gene>
    <name evidence="3" type="ORF">RIF29_19641</name>
</gene>
<protein>
    <submittedName>
        <fullName evidence="3">Uncharacterized protein</fullName>
    </submittedName>
</protein>
<organism evidence="3 4">
    <name type="scientific">Crotalaria pallida</name>
    <name type="common">Smooth rattlebox</name>
    <name type="synonym">Crotalaria striata</name>
    <dbReference type="NCBI Taxonomy" id="3830"/>
    <lineage>
        <taxon>Eukaryota</taxon>
        <taxon>Viridiplantae</taxon>
        <taxon>Streptophyta</taxon>
        <taxon>Embryophyta</taxon>
        <taxon>Tracheophyta</taxon>
        <taxon>Spermatophyta</taxon>
        <taxon>Magnoliopsida</taxon>
        <taxon>eudicotyledons</taxon>
        <taxon>Gunneridae</taxon>
        <taxon>Pentapetalae</taxon>
        <taxon>rosids</taxon>
        <taxon>fabids</taxon>
        <taxon>Fabales</taxon>
        <taxon>Fabaceae</taxon>
        <taxon>Papilionoideae</taxon>
        <taxon>50 kb inversion clade</taxon>
        <taxon>genistoids sensu lato</taxon>
        <taxon>core genistoids</taxon>
        <taxon>Crotalarieae</taxon>
        <taxon>Crotalaria</taxon>
    </lineage>
</organism>
<feature type="region of interest" description="Disordered" evidence="1">
    <location>
        <begin position="75"/>
        <end position="94"/>
    </location>
</feature>
<evidence type="ECO:0000256" key="2">
    <source>
        <dbReference type="SAM" id="SignalP"/>
    </source>
</evidence>
<name>A0AAN9I6P6_CROPI</name>